<dbReference type="PANTHER" id="PTHR43447">
    <property type="entry name" value="ALPHA-AMYLASE"/>
    <property type="match status" value="1"/>
</dbReference>
<dbReference type="AlphaFoldDB" id="A0A1J4KAE6"/>
<dbReference type="SMART" id="SM00642">
    <property type="entry name" value="Aamy"/>
    <property type="match status" value="1"/>
</dbReference>
<dbReference type="GO" id="GO:0004556">
    <property type="term" value="F:alpha-amylase activity"/>
    <property type="evidence" value="ECO:0007669"/>
    <property type="project" value="UniProtKB-UniRule"/>
</dbReference>
<dbReference type="SUPFAM" id="SSF51445">
    <property type="entry name" value="(Trans)glycosidases"/>
    <property type="match status" value="1"/>
</dbReference>
<evidence type="ECO:0000256" key="2">
    <source>
        <dbReference type="ARBA" id="ARBA00001913"/>
    </source>
</evidence>
<keyword evidence="10" id="KW-0472">Membrane</keyword>
<keyword evidence="10" id="KW-0812">Transmembrane</keyword>
<evidence type="ECO:0000256" key="4">
    <source>
        <dbReference type="ARBA" id="ARBA00012595"/>
    </source>
</evidence>
<evidence type="ECO:0000256" key="3">
    <source>
        <dbReference type="ARBA" id="ARBA00008061"/>
    </source>
</evidence>
<sequence>MMCFLLSLQHLLQVKYTLKRNLFLTLTSRIKILHNIFCQMEDLQDQPLLSSSDSEQYKRQGKRRRYLWMGICVGIGLFAGVLVGYLSFGLSKNSSSTALTSSTSSLSTRALYANSTVSTSNDLPDCQIYETMSCSSSSGDMDSKWESHQWNTPKRGETNWKKGYQDMSTIVGYARLTYGSGRKSCTVTIYTRTHHDLSLTYYFDGVAQTSNTKTYDSSYTGLLQVKVVAATGETLELDEIDFYWNLQPIASRSGDYRNGQKGAIVEMFGWPDADIAKECKVIADAGYLGVKLFPHQEQIMSTQPFENELNPWYFMYQPVSYRLQGRAGSRSQLREMIKTCRSYGLRVYADAVVNHMSAAGNDAQEHRNPSASCTYWPGKQSSANETQSPYYTASYTFGTNSWGEPNNVLEYPAVPYGPMDFHCDKSLNSWTDPNILNTGWLVGLTDLATGTDYVRQRIADYFVDLLSIGFSGFRVDAAKHIHPDDLAVIFKKLKDGMGGDLPEDWFTWLEVITGGESSLLVGDSDYSFTTYFANKMSAQGLTDSDIEKVKIWWSGYPNEPGNDGGRISLKRKVIQNDDHDQQNDGSSSRDIHDKGCVLVKGCDVSTHRNFEIKLFTNPEGVSDNDNDYPIRMLLSSYYFSNGVQSIPDGQSDCSNCVTTCDSCRSRGFAPAYVENANAYEGSDYTRVHRDAQIIAAMRTWMHI</sequence>
<protein>
    <recommendedName>
        <fullName evidence="4 9">Alpha-amylase</fullName>
        <ecNumber evidence="4 9">3.2.1.1</ecNumber>
    </recommendedName>
</protein>
<evidence type="ECO:0000256" key="1">
    <source>
        <dbReference type="ARBA" id="ARBA00000548"/>
    </source>
</evidence>
<evidence type="ECO:0000256" key="8">
    <source>
        <dbReference type="RuleBase" id="RU003615"/>
    </source>
</evidence>
<keyword evidence="13" id="KW-1185">Reference proteome</keyword>
<comment type="catalytic activity">
    <reaction evidence="1 9">
        <text>Endohydrolysis of (1-&gt;4)-alpha-D-glucosidic linkages in polysaccharides containing three or more (1-&gt;4)-alpha-linked D-glucose units.</text>
        <dbReference type="EC" id="3.2.1.1"/>
    </reaction>
</comment>
<evidence type="ECO:0000313" key="12">
    <source>
        <dbReference type="EMBL" id="OHT08399.1"/>
    </source>
</evidence>
<reference evidence="12" key="1">
    <citation type="submission" date="2016-10" db="EMBL/GenBank/DDBJ databases">
        <authorList>
            <person name="Benchimol M."/>
            <person name="Almeida L.G."/>
            <person name="Vasconcelos A.T."/>
            <person name="Perreira-Neves A."/>
            <person name="Rosa I.A."/>
            <person name="Tasca T."/>
            <person name="Bogo M.R."/>
            <person name="de Souza W."/>
        </authorList>
    </citation>
    <scope>NUCLEOTIDE SEQUENCE [LARGE SCALE GENOMIC DNA]</scope>
    <source>
        <strain evidence="12">K</strain>
    </source>
</reference>
<evidence type="ECO:0000256" key="6">
    <source>
        <dbReference type="ARBA" id="ARBA00023277"/>
    </source>
</evidence>
<dbReference type="PRINTS" id="PR00110">
    <property type="entry name" value="ALPHAAMYLASE"/>
</dbReference>
<evidence type="ECO:0000256" key="5">
    <source>
        <dbReference type="ARBA" id="ARBA00022801"/>
    </source>
</evidence>
<dbReference type="Proteomes" id="UP000179807">
    <property type="component" value="Unassembled WGS sequence"/>
</dbReference>
<dbReference type="Gene3D" id="3.20.20.80">
    <property type="entry name" value="Glycosidases"/>
    <property type="match status" value="1"/>
</dbReference>
<feature type="domain" description="Glycosyl hydrolase family 13 catalytic" evidence="11">
    <location>
        <begin position="262"/>
        <end position="664"/>
    </location>
</feature>
<dbReference type="OrthoDB" id="550577at2759"/>
<dbReference type="InterPro" id="IPR006046">
    <property type="entry name" value="Alpha_amylase"/>
</dbReference>
<dbReference type="InterPro" id="IPR017853">
    <property type="entry name" value="GH"/>
</dbReference>
<dbReference type="Pfam" id="PF00128">
    <property type="entry name" value="Alpha-amylase"/>
    <property type="match status" value="1"/>
</dbReference>
<dbReference type="InterPro" id="IPR006047">
    <property type="entry name" value="GH13_cat_dom"/>
</dbReference>
<evidence type="ECO:0000259" key="11">
    <source>
        <dbReference type="SMART" id="SM00642"/>
    </source>
</evidence>
<keyword evidence="6 9" id="KW-0119">Carbohydrate metabolism</keyword>
<dbReference type="VEuPathDB" id="TrichDB:TRFO_23171"/>
<accession>A0A1J4KAE6</accession>
<dbReference type="EMBL" id="MLAK01000669">
    <property type="protein sequence ID" value="OHT08399.1"/>
    <property type="molecule type" value="Genomic_DNA"/>
</dbReference>
<proteinExistence type="inferred from homology"/>
<dbReference type="RefSeq" id="XP_068361535.1">
    <property type="nucleotide sequence ID" value="XM_068503000.1"/>
</dbReference>
<keyword evidence="10" id="KW-1133">Transmembrane helix</keyword>
<keyword evidence="7 9" id="KW-0326">Glycosidase</keyword>
<dbReference type="GO" id="GO:0043169">
    <property type="term" value="F:cation binding"/>
    <property type="evidence" value="ECO:0007669"/>
    <property type="project" value="InterPro"/>
</dbReference>
<dbReference type="GO" id="GO:0005975">
    <property type="term" value="P:carbohydrate metabolic process"/>
    <property type="evidence" value="ECO:0007669"/>
    <property type="project" value="InterPro"/>
</dbReference>
<comment type="caution">
    <text evidence="12">The sequence shown here is derived from an EMBL/GenBank/DDBJ whole genome shotgun (WGS) entry which is preliminary data.</text>
</comment>
<evidence type="ECO:0000256" key="7">
    <source>
        <dbReference type="ARBA" id="ARBA00023295"/>
    </source>
</evidence>
<dbReference type="CDD" id="cd11317">
    <property type="entry name" value="AmyAc_bac_euk_AmyA"/>
    <property type="match status" value="1"/>
</dbReference>
<comment type="similarity">
    <text evidence="3 8">Belongs to the glycosyl hydrolase 13 family.</text>
</comment>
<gene>
    <name evidence="12" type="ORF">TRFO_23171</name>
</gene>
<feature type="transmembrane region" description="Helical" evidence="10">
    <location>
        <begin position="66"/>
        <end position="88"/>
    </location>
</feature>
<name>A0A1J4KAE6_9EUKA</name>
<comment type="cofactor">
    <cofactor evidence="2">
        <name>Ca(2+)</name>
        <dbReference type="ChEBI" id="CHEBI:29108"/>
    </cofactor>
</comment>
<evidence type="ECO:0000256" key="9">
    <source>
        <dbReference type="RuleBase" id="RU361134"/>
    </source>
</evidence>
<dbReference type="EC" id="3.2.1.1" evidence="4 9"/>
<evidence type="ECO:0000256" key="10">
    <source>
        <dbReference type="SAM" id="Phobius"/>
    </source>
</evidence>
<keyword evidence="5 9" id="KW-0378">Hydrolase</keyword>
<evidence type="ECO:0000313" key="13">
    <source>
        <dbReference type="Proteomes" id="UP000179807"/>
    </source>
</evidence>
<dbReference type="GeneID" id="94837704"/>
<organism evidence="12 13">
    <name type="scientific">Tritrichomonas foetus</name>
    <dbReference type="NCBI Taxonomy" id="1144522"/>
    <lineage>
        <taxon>Eukaryota</taxon>
        <taxon>Metamonada</taxon>
        <taxon>Parabasalia</taxon>
        <taxon>Tritrichomonadida</taxon>
        <taxon>Tritrichomonadidae</taxon>
        <taxon>Tritrichomonas</taxon>
    </lineage>
</organism>